<dbReference type="Gene3D" id="1.10.10.10">
    <property type="entry name" value="Winged helix-like DNA-binding domain superfamily/Winged helix DNA-binding domain"/>
    <property type="match status" value="1"/>
</dbReference>
<dbReference type="InterPro" id="IPR011579">
    <property type="entry name" value="ATPase_dom"/>
</dbReference>
<dbReference type="AlphaFoldDB" id="A0A7G9YXJ9"/>
<feature type="domain" description="ATPase" evidence="1">
    <location>
        <begin position="5"/>
        <end position="206"/>
    </location>
</feature>
<dbReference type="InterPro" id="IPR027417">
    <property type="entry name" value="P-loop_NTPase"/>
</dbReference>
<dbReference type="Pfam" id="PF03008">
    <property type="entry name" value="DUF234"/>
    <property type="match status" value="1"/>
</dbReference>
<gene>
    <name evidence="3" type="ORF">KDAIOKAM_00002</name>
</gene>
<dbReference type="InterPro" id="IPR004256">
    <property type="entry name" value="DUF234"/>
</dbReference>
<evidence type="ECO:0000259" key="1">
    <source>
        <dbReference type="Pfam" id="PF01637"/>
    </source>
</evidence>
<organism evidence="3">
    <name type="scientific">Candidatus Methanophagaceae archaeon ANME-1 ERB6</name>
    <dbReference type="NCBI Taxonomy" id="2759912"/>
    <lineage>
        <taxon>Archaea</taxon>
        <taxon>Methanobacteriati</taxon>
        <taxon>Methanobacteriota</taxon>
        <taxon>Stenosarchaea group</taxon>
        <taxon>Methanomicrobia</taxon>
        <taxon>Candidatus Methanophagales</taxon>
        <taxon>Candidatus Methanophagaceae</taxon>
    </lineage>
</organism>
<evidence type="ECO:0000259" key="2">
    <source>
        <dbReference type="Pfam" id="PF03008"/>
    </source>
</evidence>
<proteinExistence type="predicted"/>
<dbReference type="PANTHER" id="PTHR34704:SF1">
    <property type="entry name" value="ATPASE"/>
    <property type="match status" value="1"/>
</dbReference>
<accession>A0A7G9YXJ9</accession>
<dbReference type="InterPro" id="IPR036388">
    <property type="entry name" value="WH-like_DNA-bd_sf"/>
</dbReference>
<name>A0A7G9YXJ9_9EURY</name>
<dbReference type="Pfam" id="PF01637">
    <property type="entry name" value="ATPase_2"/>
    <property type="match status" value="1"/>
</dbReference>
<dbReference type="PANTHER" id="PTHR34704">
    <property type="entry name" value="ATPASE"/>
    <property type="match status" value="1"/>
</dbReference>
<evidence type="ECO:0008006" key="4">
    <source>
        <dbReference type="Google" id="ProtNLM"/>
    </source>
</evidence>
<reference evidence="3" key="1">
    <citation type="submission" date="2020-06" db="EMBL/GenBank/DDBJ databases">
        <title>Unique genomic features of the anaerobic methanotrophic archaea.</title>
        <authorList>
            <person name="Chadwick G.L."/>
            <person name="Skennerton C.T."/>
            <person name="Laso-Perez R."/>
            <person name="Leu A.O."/>
            <person name="Speth D.R."/>
            <person name="Yu H."/>
            <person name="Morgan-Lang C."/>
            <person name="Hatzenpichler R."/>
            <person name="Goudeau D."/>
            <person name="Malmstrom R."/>
            <person name="Brazelton W.J."/>
            <person name="Woyke T."/>
            <person name="Hallam S.J."/>
            <person name="Tyson G.W."/>
            <person name="Wegener G."/>
            <person name="Boetius A."/>
            <person name="Orphan V."/>
        </authorList>
    </citation>
    <scope>NUCLEOTIDE SEQUENCE</scope>
</reference>
<protein>
    <recommendedName>
        <fullName evidence="4">ATPase domain-containing protein</fullName>
    </recommendedName>
</protein>
<evidence type="ECO:0000313" key="3">
    <source>
        <dbReference type="EMBL" id="QNO52733.1"/>
    </source>
</evidence>
<dbReference type="EMBL" id="MT631520">
    <property type="protein sequence ID" value="QNO52733.1"/>
    <property type="molecule type" value="Genomic_DNA"/>
</dbReference>
<sequence length="466" mass="55419">MFQQFVDRENELRLLGDTYKQNKSSLIIIYGRRRIGKTELIKQFIKDKPHIFFLADTRTDRDNIKEMQRAISLHIPNALFEKVEFTDWIELFREAGKLLKERVIIVIDEFPYLIESNKAIPSIFQKIWDSILSEKDVCLVLLGSSISMMEDYTLDYRAPLYGRRTAQLQLQPLKFEHLCQFLPSYPVEELVKVYGVTDGIPLYILNFEPGLNFEENIKENVFRVGKFLYQEAEILLKEELRGTARYFSILKAIAYGKQRFGEIANFTKLDKSIIAKYLDNLAIIRVIRKEYPVTQKKEVRNARYVFNDNYYNFWFRYVYPYKSLIEEGRADRLFDSIKKDFNSYLGFVFEKICSEFLWGREQELPFLFTKLGRWWHRDKEIDLVALNEETKEIAFFEVKWSDLELGEARRILAGLEEKAENVDWNNENRKEHFGLIGKRVEGKANLRGEGYLCYDLEDMQKKRNVH</sequence>
<dbReference type="Gene3D" id="3.40.50.300">
    <property type="entry name" value="P-loop containing nucleotide triphosphate hydrolases"/>
    <property type="match status" value="1"/>
</dbReference>
<feature type="domain" description="DUF234" evidence="2">
    <location>
        <begin position="314"/>
        <end position="411"/>
    </location>
</feature>
<dbReference type="SUPFAM" id="SSF52540">
    <property type="entry name" value="P-loop containing nucleoside triphosphate hydrolases"/>
    <property type="match status" value="1"/>
</dbReference>
<dbReference type="GO" id="GO:0005524">
    <property type="term" value="F:ATP binding"/>
    <property type="evidence" value="ECO:0007669"/>
    <property type="project" value="InterPro"/>
</dbReference>